<protein>
    <submittedName>
        <fullName evidence="1">Uncharacterized protein</fullName>
    </submittedName>
</protein>
<reference evidence="1" key="1">
    <citation type="submission" date="2014-11" db="EMBL/GenBank/DDBJ databases">
        <authorList>
            <person name="Amaro Gonzalez C."/>
        </authorList>
    </citation>
    <scope>NUCLEOTIDE SEQUENCE</scope>
</reference>
<dbReference type="EMBL" id="GBXM01001522">
    <property type="protein sequence ID" value="JAI07056.1"/>
    <property type="molecule type" value="Transcribed_RNA"/>
</dbReference>
<sequence length="37" mass="4336">MEICDLVAQQSSELKEHLHFPLVHLSFIVFRIASRIK</sequence>
<organism evidence="1">
    <name type="scientific">Anguilla anguilla</name>
    <name type="common">European freshwater eel</name>
    <name type="synonym">Muraena anguilla</name>
    <dbReference type="NCBI Taxonomy" id="7936"/>
    <lineage>
        <taxon>Eukaryota</taxon>
        <taxon>Metazoa</taxon>
        <taxon>Chordata</taxon>
        <taxon>Craniata</taxon>
        <taxon>Vertebrata</taxon>
        <taxon>Euteleostomi</taxon>
        <taxon>Actinopterygii</taxon>
        <taxon>Neopterygii</taxon>
        <taxon>Teleostei</taxon>
        <taxon>Anguilliformes</taxon>
        <taxon>Anguillidae</taxon>
        <taxon>Anguilla</taxon>
    </lineage>
</organism>
<proteinExistence type="predicted"/>
<dbReference type="AlphaFoldDB" id="A0A0E9XYW8"/>
<evidence type="ECO:0000313" key="1">
    <source>
        <dbReference type="EMBL" id="JAI07056.1"/>
    </source>
</evidence>
<name>A0A0E9XYW8_ANGAN</name>
<accession>A0A0E9XYW8</accession>
<reference evidence="1" key="2">
    <citation type="journal article" date="2015" name="Fish Shellfish Immunol.">
        <title>Early steps in the European eel (Anguilla anguilla)-Vibrio vulnificus interaction in the gills: Role of the RtxA13 toxin.</title>
        <authorList>
            <person name="Callol A."/>
            <person name="Pajuelo D."/>
            <person name="Ebbesson L."/>
            <person name="Teles M."/>
            <person name="MacKenzie S."/>
            <person name="Amaro C."/>
        </authorList>
    </citation>
    <scope>NUCLEOTIDE SEQUENCE</scope>
</reference>